<comment type="caution">
    <text evidence="2">The sequence shown here is derived from an EMBL/GenBank/DDBJ whole genome shotgun (WGS) entry which is preliminary data.</text>
</comment>
<evidence type="ECO:0000256" key="1">
    <source>
        <dbReference type="SAM" id="Phobius"/>
    </source>
</evidence>
<name>A0A431WGA7_9GAMM</name>
<reference evidence="2 3" key="1">
    <citation type="submission" date="2018-12" db="EMBL/GenBank/DDBJ databases">
        <authorList>
            <person name="Yu L."/>
        </authorList>
    </citation>
    <scope>NUCLEOTIDE SEQUENCE [LARGE SCALE GENOMIC DNA]</scope>
    <source>
        <strain evidence="2 3">HAW-EB5</strain>
    </source>
</reference>
<gene>
    <name evidence="2" type="ORF">EKG39_02005</name>
</gene>
<keyword evidence="1" id="KW-0472">Membrane</keyword>
<evidence type="ECO:0000313" key="3">
    <source>
        <dbReference type="Proteomes" id="UP000282060"/>
    </source>
</evidence>
<proteinExistence type="predicted"/>
<accession>A0A431WGA7</accession>
<keyword evidence="1" id="KW-1133">Transmembrane helix</keyword>
<keyword evidence="3" id="KW-1185">Reference proteome</keyword>
<organism evidence="2 3">
    <name type="scientific">Shewanella atlantica</name>
    <dbReference type="NCBI Taxonomy" id="271099"/>
    <lineage>
        <taxon>Bacteria</taxon>
        <taxon>Pseudomonadati</taxon>
        <taxon>Pseudomonadota</taxon>
        <taxon>Gammaproteobacteria</taxon>
        <taxon>Alteromonadales</taxon>
        <taxon>Shewanellaceae</taxon>
        <taxon>Shewanella</taxon>
    </lineage>
</organism>
<protein>
    <submittedName>
        <fullName evidence="2">Uncharacterized protein</fullName>
    </submittedName>
</protein>
<dbReference type="EMBL" id="RXNV01000001">
    <property type="protein sequence ID" value="RTR34471.1"/>
    <property type="molecule type" value="Genomic_DNA"/>
</dbReference>
<dbReference type="Proteomes" id="UP000282060">
    <property type="component" value="Unassembled WGS sequence"/>
</dbReference>
<dbReference type="OrthoDB" id="6265797at2"/>
<dbReference type="AlphaFoldDB" id="A0A431WGA7"/>
<feature type="transmembrane region" description="Helical" evidence="1">
    <location>
        <begin position="6"/>
        <end position="23"/>
    </location>
</feature>
<keyword evidence="1" id="KW-0812">Transmembrane</keyword>
<dbReference type="RefSeq" id="WP_126503742.1">
    <property type="nucleotide sequence ID" value="NZ_RXNV01000001.1"/>
</dbReference>
<feature type="transmembrane region" description="Helical" evidence="1">
    <location>
        <begin position="102"/>
        <end position="119"/>
    </location>
</feature>
<evidence type="ECO:0000313" key="2">
    <source>
        <dbReference type="EMBL" id="RTR34471.1"/>
    </source>
</evidence>
<sequence length="129" mass="14581">MEIIWFVIIAILVPLAGFIGFSIQVRSMKKLRLENDKLTLENLALRAAQQDAVNSVVNPIDAAKLGIQGVDAKGVDEISQSGESIEEDVEDFLSNIDWRDKLIQIGTLFLLCYFLYDIYRLGTWLYSLI</sequence>